<keyword evidence="4 8" id="KW-0812">Transmembrane</keyword>
<dbReference type="PROSITE" id="PS00218">
    <property type="entry name" value="AMINO_ACID_PERMEASE_1"/>
    <property type="match status" value="1"/>
</dbReference>
<dbReference type="Proteomes" id="UP000199350">
    <property type="component" value="Chromosome I"/>
</dbReference>
<evidence type="ECO:0000256" key="5">
    <source>
        <dbReference type="ARBA" id="ARBA00022970"/>
    </source>
</evidence>
<reference evidence="11" key="1">
    <citation type="submission" date="2016-10" db="EMBL/GenBank/DDBJ databases">
        <authorList>
            <person name="Varghese N."/>
            <person name="Submissions S."/>
        </authorList>
    </citation>
    <scope>NUCLEOTIDE SEQUENCE [LARGE SCALE GENOMIC DNA]</scope>
    <source>
        <strain evidence="11">DSM 20632</strain>
    </source>
</reference>
<feature type="transmembrane region" description="Helical" evidence="8">
    <location>
        <begin position="404"/>
        <end position="422"/>
    </location>
</feature>
<dbReference type="FunFam" id="1.20.1740.10:FF:000001">
    <property type="entry name" value="Amino acid permease"/>
    <property type="match status" value="1"/>
</dbReference>
<dbReference type="Gene3D" id="1.20.1740.10">
    <property type="entry name" value="Amino acid/polyamine transporter I"/>
    <property type="match status" value="1"/>
</dbReference>
<keyword evidence="3" id="KW-0813">Transport</keyword>
<dbReference type="AlphaFoldDB" id="A0A1G9LRI5"/>
<feature type="transmembrane region" description="Helical" evidence="8">
    <location>
        <begin position="89"/>
        <end position="108"/>
    </location>
</feature>
<feature type="domain" description="Amino acid permease/ SLC12A" evidence="9">
    <location>
        <begin position="21"/>
        <end position="441"/>
    </location>
</feature>
<dbReference type="EMBL" id="LT629700">
    <property type="protein sequence ID" value="SDL64563.1"/>
    <property type="molecule type" value="Genomic_DNA"/>
</dbReference>
<dbReference type="PANTHER" id="PTHR43495">
    <property type="entry name" value="GABA PERMEASE"/>
    <property type="match status" value="1"/>
</dbReference>
<dbReference type="GO" id="GO:0016020">
    <property type="term" value="C:membrane"/>
    <property type="evidence" value="ECO:0007669"/>
    <property type="project" value="UniProtKB-SubCell"/>
</dbReference>
<comment type="subcellular location">
    <subcellularLocation>
        <location evidence="1">Membrane</location>
        <topology evidence="1">Multi-pass membrane protein</topology>
    </subcellularLocation>
</comment>
<keyword evidence="6 8" id="KW-1133">Transmembrane helix</keyword>
<comment type="similarity">
    <text evidence="2">Belongs to the amino acid-polyamine-organocation (APC) superfamily. Amino acid transporter (AAT) (TC 2.A.3.1) family.</text>
</comment>
<keyword evidence="7 8" id="KW-0472">Membrane</keyword>
<dbReference type="InterPro" id="IPR004841">
    <property type="entry name" value="AA-permease/SLC12A_dom"/>
</dbReference>
<name>A0A1G9LRI5_9CORY</name>
<evidence type="ECO:0000256" key="7">
    <source>
        <dbReference type="ARBA" id="ARBA00023136"/>
    </source>
</evidence>
<evidence type="ECO:0000256" key="4">
    <source>
        <dbReference type="ARBA" id="ARBA00022692"/>
    </source>
</evidence>
<dbReference type="STRING" id="38302.SAMN04488535_0280"/>
<evidence type="ECO:0000256" key="3">
    <source>
        <dbReference type="ARBA" id="ARBA00022448"/>
    </source>
</evidence>
<dbReference type="RefSeq" id="WP_172807981.1">
    <property type="nucleotide sequence ID" value="NZ_LT629700.1"/>
</dbReference>
<keyword evidence="11" id="KW-1185">Reference proteome</keyword>
<keyword evidence="5" id="KW-0029">Amino-acid transport</keyword>
<evidence type="ECO:0000313" key="11">
    <source>
        <dbReference type="Proteomes" id="UP000199350"/>
    </source>
</evidence>
<dbReference type="GO" id="GO:0055085">
    <property type="term" value="P:transmembrane transport"/>
    <property type="evidence" value="ECO:0007669"/>
    <property type="project" value="InterPro"/>
</dbReference>
<evidence type="ECO:0000256" key="6">
    <source>
        <dbReference type="ARBA" id="ARBA00022989"/>
    </source>
</evidence>
<feature type="transmembrane region" description="Helical" evidence="8">
    <location>
        <begin position="128"/>
        <end position="144"/>
    </location>
</feature>
<dbReference type="GO" id="GO:0006865">
    <property type="term" value="P:amino acid transport"/>
    <property type="evidence" value="ECO:0007669"/>
    <property type="project" value="UniProtKB-KW"/>
</dbReference>
<dbReference type="PANTHER" id="PTHR43495:SF5">
    <property type="entry name" value="GAMMA-AMINOBUTYRIC ACID PERMEASE"/>
    <property type="match status" value="1"/>
</dbReference>
<feature type="transmembrane region" description="Helical" evidence="8">
    <location>
        <begin position="21"/>
        <end position="43"/>
    </location>
</feature>
<feature type="transmembrane region" description="Helical" evidence="8">
    <location>
        <begin position="49"/>
        <end position="68"/>
    </location>
</feature>
<dbReference type="Pfam" id="PF00324">
    <property type="entry name" value="AA_permease"/>
    <property type="match status" value="1"/>
</dbReference>
<feature type="transmembrane region" description="Helical" evidence="8">
    <location>
        <begin position="364"/>
        <end position="384"/>
    </location>
</feature>
<evidence type="ECO:0000259" key="9">
    <source>
        <dbReference type="Pfam" id="PF00324"/>
    </source>
</evidence>
<protein>
    <submittedName>
        <fullName evidence="10">Aromatic amino acid:proton symporter, AAT family</fullName>
    </submittedName>
</protein>
<feature type="transmembrane region" description="Helical" evidence="8">
    <location>
        <begin position="200"/>
        <end position="221"/>
    </location>
</feature>
<evidence type="ECO:0000256" key="2">
    <source>
        <dbReference type="ARBA" id="ARBA00008583"/>
    </source>
</evidence>
<evidence type="ECO:0000256" key="8">
    <source>
        <dbReference type="SAM" id="Phobius"/>
    </source>
</evidence>
<gene>
    <name evidence="10" type="ORF">SAMN04488535_0280</name>
</gene>
<feature type="transmembrane region" description="Helical" evidence="8">
    <location>
        <begin position="337"/>
        <end position="358"/>
    </location>
</feature>
<evidence type="ECO:0000313" key="10">
    <source>
        <dbReference type="EMBL" id="SDL64563.1"/>
    </source>
</evidence>
<dbReference type="InterPro" id="IPR004840">
    <property type="entry name" value="Amino_acid_permease_CS"/>
</dbReference>
<evidence type="ECO:0000256" key="1">
    <source>
        <dbReference type="ARBA" id="ARBA00004141"/>
    </source>
</evidence>
<proteinExistence type="inferred from homology"/>
<feature type="transmembrane region" description="Helical" evidence="8">
    <location>
        <begin position="283"/>
        <end position="305"/>
    </location>
</feature>
<sequence>MSTKAGTNQSPTLGTGLKSRHLTLMGLGMAVGAGLFLGVGAGIRAAGPAILVAYLIAGAIVVCVMRMLGEMAAADPSPGSFATYGRKAFGDWAGFLLGWLYWFLLIMVGGAEITGAAAIMSAWFDVPQWVPALVTVVFFAAINLSQVKGFGEFEYWFAMIKVVVIVGFIIVGVALFLGLLPGTSFVGFGNIAESGFAPNGLSGVAAGLLAVAFAFGGIEVVTIAAAESENPARAVKRAVSSIIWRIGLFYIGSVIVIILLLPYSRIDAADSAADSPFTQVLDMANIPGAVGFMEAVIVLALLSAFNAQIYGTSRMAYQLALDGNAPAWLRGTNAQGVPINSVLVSVFFAFVSVGLQWWNPPGLLAFLMSAVGGCLMVTWIMITLSYAKLRPTLAGDDIAVSPRWLPWVTLAALVAIVALMLFDAAARGQIIAVLALSAFLVLLSQLGGRRTRGRAEK</sequence>
<feature type="transmembrane region" description="Helical" evidence="8">
    <location>
        <begin position="156"/>
        <end position="180"/>
    </location>
</feature>
<accession>A0A1G9LRI5</accession>
<feature type="transmembrane region" description="Helical" evidence="8">
    <location>
        <begin position="428"/>
        <end position="448"/>
    </location>
</feature>
<organism evidence="10 11">
    <name type="scientific">Corynebacterium mycetoides</name>
    <dbReference type="NCBI Taxonomy" id="38302"/>
    <lineage>
        <taxon>Bacteria</taxon>
        <taxon>Bacillati</taxon>
        <taxon>Actinomycetota</taxon>
        <taxon>Actinomycetes</taxon>
        <taxon>Mycobacteriales</taxon>
        <taxon>Corynebacteriaceae</taxon>
        <taxon>Corynebacterium</taxon>
    </lineage>
</organism>
<feature type="transmembrane region" description="Helical" evidence="8">
    <location>
        <begin position="242"/>
        <end position="263"/>
    </location>
</feature>
<dbReference type="PIRSF" id="PIRSF006060">
    <property type="entry name" value="AA_transporter"/>
    <property type="match status" value="1"/>
</dbReference>